<dbReference type="Pfam" id="PF22725">
    <property type="entry name" value="GFO_IDH_MocA_C3"/>
    <property type="match status" value="1"/>
</dbReference>
<dbReference type="HOGENOM" id="CLU_023194_7_2_1"/>
<evidence type="ECO:0000256" key="6">
    <source>
        <dbReference type="ARBA" id="ARBA00042926"/>
    </source>
</evidence>
<evidence type="ECO:0000256" key="1">
    <source>
        <dbReference type="ARBA" id="ARBA00010928"/>
    </source>
</evidence>
<comment type="catalytic activity">
    <reaction evidence="10">
        <text>D-xylose + NADP(+) = D-xylono-1,5-lactone + NADPH + H(+)</text>
        <dbReference type="Rhea" id="RHEA:22000"/>
        <dbReference type="ChEBI" id="CHEBI:15378"/>
        <dbReference type="ChEBI" id="CHEBI:15867"/>
        <dbReference type="ChEBI" id="CHEBI:53455"/>
        <dbReference type="ChEBI" id="CHEBI:57783"/>
        <dbReference type="ChEBI" id="CHEBI:58349"/>
        <dbReference type="EC" id="1.1.1.179"/>
    </reaction>
</comment>
<dbReference type="Gene3D" id="3.30.360.10">
    <property type="entry name" value="Dihydrodipicolinate Reductase, domain 2"/>
    <property type="match status" value="1"/>
</dbReference>
<organism evidence="13">
    <name type="scientific">Capitella teleta</name>
    <name type="common">Polychaete worm</name>
    <dbReference type="NCBI Taxonomy" id="283909"/>
    <lineage>
        <taxon>Eukaryota</taxon>
        <taxon>Metazoa</taxon>
        <taxon>Spiralia</taxon>
        <taxon>Lophotrochozoa</taxon>
        <taxon>Annelida</taxon>
        <taxon>Polychaeta</taxon>
        <taxon>Sedentaria</taxon>
        <taxon>Scolecida</taxon>
        <taxon>Capitellidae</taxon>
        <taxon>Capitella</taxon>
    </lineage>
</organism>
<dbReference type="EMBL" id="AMQN01008396">
    <property type="status" value="NOT_ANNOTATED_CDS"/>
    <property type="molecule type" value="Genomic_DNA"/>
</dbReference>
<evidence type="ECO:0000256" key="5">
    <source>
        <dbReference type="ARBA" id="ARBA00040603"/>
    </source>
</evidence>
<reference evidence="13 15" key="2">
    <citation type="journal article" date="2013" name="Nature">
        <title>Insights into bilaterian evolution from three spiralian genomes.</title>
        <authorList>
            <person name="Simakov O."/>
            <person name="Marletaz F."/>
            <person name="Cho S.J."/>
            <person name="Edsinger-Gonzales E."/>
            <person name="Havlak P."/>
            <person name="Hellsten U."/>
            <person name="Kuo D.H."/>
            <person name="Larsson T."/>
            <person name="Lv J."/>
            <person name="Arendt D."/>
            <person name="Savage R."/>
            <person name="Osoegawa K."/>
            <person name="de Jong P."/>
            <person name="Grimwood J."/>
            <person name="Chapman J.A."/>
            <person name="Shapiro H."/>
            <person name="Aerts A."/>
            <person name="Otillar R.P."/>
            <person name="Terry A.Y."/>
            <person name="Boore J.L."/>
            <person name="Grigoriev I.V."/>
            <person name="Lindberg D.R."/>
            <person name="Seaver E.C."/>
            <person name="Weisblat D.A."/>
            <person name="Putnam N.H."/>
            <person name="Rokhsar D.S."/>
        </authorList>
    </citation>
    <scope>NUCLEOTIDE SEQUENCE</scope>
    <source>
        <strain evidence="13 15">I ESC-2004</strain>
    </source>
</reference>
<dbReference type="EC" id="1.1.1.179" evidence="4"/>
<keyword evidence="2" id="KW-0560">Oxidoreductase</keyword>
<dbReference type="GO" id="GO:0047115">
    <property type="term" value="F:trans-1,2-dihydrobenzene-1,2-diol dehydrogenase activity"/>
    <property type="evidence" value="ECO:0007669"/>
    <property type="project" value="UniProtKB-EC"/>
</dbReference>
<accession>R7UB27</accession>
<dbReference type="InterPro" id="IPR000683">
    <property type="entry name" value="Gfo/Idh/MocA-like_OxRdtase_N"/>
</dbReference>
<dbReference type="GO" id="GO:0047837">
    <property type="term" value="F:D-xylose 1-dehydrogenase (NADP+) activity"/>
    <property type="evidence" value="ECO:0007669"/>
    <property type="project" value="UniProtKB-EC"/>
</dbReference>
<proteinExistence type="inferred from homology"/>
<evidence type="ECO:0000313" key="14">
    <source>
        <dbReference type="EnsemblMetazoa" id="CapteP218954"/>
    </source>
</evidence>
<feature type="domain" description="GFO/IDH/MocA-like oxidoreductase" evidence="12">
    <location>
        <begin position="169"/>
        <end position="268"/>
    </location>
</feature>
<evidence type="ECO:0000313" key="15">
    <source>
        <dbReference type="Proteomes" id="UP000014760"/>
    </source>
</evidence>
<dbReference type="AlphaFoldDB" id="R7UB27"/>
<dbReference type="EMBL" id="KB303021">
    <property type="protein sequence ID" value="ELU03565.1"/>
    <property type="molecule type" value="Genomic_DNA"/>
</dbReference>
<dbReference type="Gene3D" id="3.40.50.720">
    <property type="entry name" value="NAD(P)-binding Rossmann-like Domain"/>
    <property type="match status" value="1"/>
</dbReference>
<feature type="domain" description="Gfo/Idh/MocA-like oxidoreductase N-terminal" evidence="11">
    <location>
        <begin position="33"/>
        <end position="152"/>
    </location>
</feature>
<reference evidence="14" key="3">
    <citation type="submission" date="2015-06" db="UniProtKB">
        <authorList>
            <consortium name="EnsemblMetazoa"/>
        </authorList>
    </citation>
    <scope>IDENTIFICATION</scope>
</reference>
<dbReference type="FunCoup" id="R7UB27">
    <property type="interactions" value="295"/>
</dbReference>
<evidence type="ECO:0000256" key="2">
    <source>
        <dbReference type="ARBA" id="ARBA00023002"/>
    </source>
</evidence>
<keyword evidence="15" id="KW-1185">Reference proteome</keyword>
<dbReference type="EC" id="1.3.1.20" evidence="3"/>
<dbReference type="InterPro" id="IPR055170">
    <property type="entry name" value="GFO_IDH_MocA-like_dom"/>
</dbReference>
<comment type="similarity">
    <text evidence="1">Belongs to the Gfo/Idh/MocA family.</text>
</comment>
<dbReference type="Pfam" id="PF01408">
    <property type="entry name" value="GFO_IDH_MocA"/>
    <property type="match status" value="1"/>
</dbReference>
<evidence type="ECO:0000256" key="3">
    <source>
        <dbReference type="ARBA" id="ARBA00038853"/>
    </source>
</evidence>
<dbReference type="SUPFAM" id="SSF51735">
    <property type="entry name" value="NAD(P)-binding Rossmann-fold domains"/>
    <property type="match status" value="1"/>
</dbReference>
<protein>
    <recommendedName>
        <fullName evidence="5">Trans-1,2-dihydrobenzene-1,2-diol dehydrogenase</fullName>
        <ecNumber evidence="4">1.1.1.179</ecNumber>
        <ecNumber evidence="3">1.3.1.20</ecNumber>
    </recommendedName>
    <alternativeName>
        <fullName evidence="8">D-xylose 1-dehydrogenase</fullName>
    </alternativeName>
    <alternativeName>
        <fullName evidence="7">D-xylose-NADP dehydrogenase</fullName>
    </alternativeName>
    <alternativeName>
        <fullName evidence="6">Dimeric dihydrodiol dehydrogenase</fullName>
    </alternativeName>
</protein>
<comment type="catalytic activity">
    <reaction evidence="9">
        <text>(1R,2R)-1,2-dihydrobenzene-1,2-diol + NADP(+) = catechol + NADPH + H(+)</text>
        <dbReference type="Rhea" id="RHEA:16729"/>
        <dbReference type="ChEBI" id="CHEBI:10702"/>
        <dbReference type="ChEBI" id="CHEBI:15378"/>
        <dbReference type="ChEBI" id="CHEBI:18135"/>
        <dbReference type="ChEBI" id="CHEBI:57783"/>
        <dbReference type="ChEBI" id="CHEBI:58349"/>
        <dbReference type="EC" id="1.3.1.20"/>
    </reaction>
</comment>
<gene>
    <name evidence="13" type="ORF">CAPTEDRAFT_218954</name>
</gene>
<evidence type="ECO:0000256" key="7">
    <source>
        <dbReference type="ARBA" id="ARBA00042988"/>
    </source>
</evidence>
<sequence length="353" mass="39783">MLQPDRGAHFLLSFSFLSSYATRFHCSIMPATRWGIVSAGGISNDFAAAIRQYPSTENEIVCIAARQLKSAEEFAKKFNILKAYGSYKELAEDENVDVVYIGGVATAHAAVMEMMLKAKKNVLCEKPICLNSQQLRKVINLMKENDVFLMEAFWSRFFPVMSDFRQELNALGDIKVITVSFGADIQHIDRLRLKELGGGALLDLGCYALMFSNFIFGCEKPEKVVASGVDQLTTIALHYSKGRMVNITLSINCSLDNTLRVFGQNGSLVVPDFWHPTELIAPKKTYKYDLPKSSFKMNYDQSEGLAYEVKCVRECLLKGHRECPLMPLDNSVWVMEIMDEVRRQIGVHFDADH</sequence>
<dbReference type="Proteomes" id="UP000014760">
    <property type="component" value="Unassembled WGS sequence"/>
</dbReference>
<name>R7UB27_CAPTE</name>
<dbReference type="PANTHER" id="PTHR22604">
    <property type="entry name" value="OXIDOREDUCTASES"/>
    <property type="match status" value="1"/>
</dbReference>
<dbReference type="STRING" id="283909.R7UB27"/>
<evidence type="ECO:0000256" key="9">
    <source>
        <dbReference type="ARBA" id="ARBA00047423"/>
    </source>
</evidence>
<evidence type="ECO:0000256" key="4">
    <source>
        <dbReference type="ARBA" id="ARBA00038984"/>
    </source>
</evidence>
<dbReference type="GO" id="GO:0000166">
    <property type="term" value="F:nucleotide binding"/>
    <property type="evidence" value="ECO:0007669"/>
    <property type="project" value="InterPro"/>
</dbReference>
<evidence type="ECO:0000256" key="8">
    <source>
        <dbReference type="ARBA" id="ARBA00043025"/>
    </source>
</evidence>
<evidence type="ECO:0000313" key="13">
    <source>
        <dbReference type="EMBL" id="ELU03565.1"/>
    </source>
</evidence>
<reference evidence="15" key="1">
    <citation type="submission" date="2012-12" db="EMBL/GenBank/DDBJ databases">
        <authorList>
            <person name="Hellsten U."/>
            <person name="Grimwood J."/>
            <person name="Chapman J.A."/>
            <person name="Shapiro H."/>
            <person name="Aerts A."/>
            <person name="Otillar R.P."/>
            <person name="Terry A.Y."/>
            <person name="Boore J.L."/>
            <person name="Simakov O."/>
            <person name="Marletaz F."/>
            <person name="Cho S.-J."/>
            <person name="Edsinger-Gonzales E."/>
            <person name="Havlak P."/>
            <person name="Kuo D.-H."/>
            <person name="Larsson T."/>
            <person name="Lv J."/>
            <person name="Arendt D."/>
            <person name="Savage R."/>
            <person name="Osoegawa K."/>
            <person name="de Jong P."/>
            <person name="Lindberg D.R."/>
            <person name="Seaver E.C."/>
            <person name="Weisblat D.A."/>
            <person name="Putnam N.H."/>
            <person name="Grigoriev I.V."/>
            <person name="Rokhsar D.S."/>
        </authorList>
    </citation>
    <scope>NUCLEOTIDE SEQUENCE</scope>
    <source>
        <strain evidence="15">I ESC-2004</strain>
    </source>
</reference>
<dbReference type="InterPro" id="IPR036291">
    <property type="entry name" value="NAD(P)-bd_dom_sf"/>
</dbReference>
<dbReference type="EnsemblMetazoa" id="CapteT218954">
    <property type="protein sequence ID" value="CapteP218954"/>
    <property type="gene ID" value="CapteG218954"/>
</dbReference>
<dbReference type="SUPFAM" id="SSF55347">
    <property type="entry name" value="Glyceraldehyde-3-phosphate dehydrogenase-like, C-terminal domain"/>
    <property type="match status" value="1"/>
</dbReference>
<dbReference type="OMA" id="AHETGKY"/>
<dbReference type="InterPro" id="IPR050984">
    <property type="entry name" value="Gfo/Idh/MocA_domain"/>
</dbReference>
<evidence type="ECO:0000259" key="12">
    <source>
        <dbReference type="Pfam" id="PF22725"/>
    </source>
</evidence>
<dbReference type="OrthoDB" id="2129491at2759"/>
<evidence type="ECO:0000259" key="11">
    <source>
        <dbReference type="Pfam" id="PF01408"/>
    </source>
</evidence>
<dbReference type="PANTHER" id="PTHR22604:SF105">
    <property type="entry name" value="TRANS-1,2-DIHYDROBENZENE-1,2-DIOL DEHYDROGENASE"/>
    <property type="match status" value="1"/>
</dbReference>
<evidence type="ECO:0000256" key="10">
    <source>
        <dbReference type="ARBA" id="ARBA00049233"/>
    </source>
</evidence>